<name>A0A4R5F7P4_9FLAO</name>
<gene>
    <name evidence="1" type="ORF">E0I26_08065</name>
</gene>
<dbReference type="EMBL" id="SMLG01000005">
    <property type="protein sequence ID" value="TDE44320.1"/>
    <property type="molecule type" value="Genomic_DNA"/>
</dbReference>
<evidence type="ECO:0008006" key="3">
    <source>
        <dbReference type="Google" id="ProtNLM"/>
    </source>
</evidence>
<protein>
    <recommendedName>
        <fullName evidence="3">Helix-turn-helix domain-containing protein</fullName>
    </recommendedName>
</protein>
<organism evidence="1 2">
    <name type="scientific">Flavobacterium rhamnosiphilum</name>
    <dbReference type="NCBI Taxonomy" id="2541724"/>
    <lineage>
        <taxon>Bacteria</taxon>
        <taxon>Pseudomonadati</taxon>
        <taxon>Bacteroidota</taxon>
        <taxon>Flavobacteriia</taxon>
        <taxon>Flavobacteriales</taxon>
        <taxon>Flavobacteriaceae</taxon>
        <taxon>Flavobacterium</taxon>
    </lineage>
</organism>
<reference evidence="1 2" key="1">
    <citation type="submission" date="2019-03" db="EMBL/GenBank/DDBJ databases">
        <title>Novel species of Flavobacterium.</title>
        <authorList>
            <person name="Liu Q."/>
            <person name="Xin Y.-H."/>
        </authorList>
    </citation>
    <scope>NUCLEOTIDE SEQUENCE [LARGE SCALE GENOMIC DNA]</scope>
    <source>
        <strain evidence="1 2">LB3P52</strain>
    </source>
</reference>
<comment type="caution">
    <text evidence="1">The sequence shown here is derived from an EMBL/GenBank/DDBJ whole genome shotgun (WGS) entry which is preliminary data.</text>
</comment>
<evidence type="ECO:0000313" key="1">
    <source>
        <dbReference type="EMBL" id="TDE44320.1"/>
    </source>
</evidence>
<dbReference type="AlphaFoldDB" id="A0A4R5F7P4"/>
<evidence type="ECO:0000313" key="2">
    <source>
        <dbReference type="Proteomes" id="UP000294814"/>
    </source>
</evidence>
<dbReference type="OrthoDB" id="1263495at2"/>
<dbReference type="Proteomes" id="UP000294814">
    <property type="component" value="Unassembled WGS sequence"/>
</dbReference>
<proteinExistence type="predicted"/>
<dbReference type="RefSeq" id="WP_131915985.1">
    <property type="nucleotide sequence ID" value="NZ_SMLG01000005.1"/>
</dbReference>
<accession>A0A4R5F7P4</accession>
<keyword evidence="2" id="KW-1185">Reference proteome</keyword>
<sequence length="201" mass="23794">MKENEELIKSILKIPHKILSNMELSFNEKLILSLDYTLSFKRGYNKYTNLYIGELFGINQNIVGKCRRQLIEKKYLVKDGDDKRFYRLTDKLDNVEITLKDKREVLLPFEVYNHPHLQTGAKLLWGEYNSMSKGDKEYFSKRDTTANRLNASKESITIWTKQLNEYGFLDKYEHNSGYYTKQKIVKTRDLTKRIGDTNEDV</sequence>